<organism evidence="2 3">
    <name type="scientific">Kiloniella spongiae</name>
    <dbReference type="NCBI Taxonomy" id="1489064"/>
    <lineage>
        <taxon>Bacteria</taxon>
        <taxon>Pseudomonadati</taxon>
        <taxon>Pseudomonadota</taxon>
        <taxon>Alphaproteobacteria</taxon>
        <taxon>Rhodospirillales</taxon>
        <taxon>Kiloniellaceae</taxon>
        <taxon>Kiloniella</taxon>
    </lineage>
</organism>
<protein>
    <submittedName>
        <fullName evidence="2">Uncharacterized protein</fullName>
    </submittedName>
</protein>
<gene>
    <name evidence="2" type="ORF">WH96_05960</name>
</gene>
<evidence type="ECO:0000313" key="3">
    <source>
        <dbReference type="Proteomes" id="UP000035444"/>
    </source>
</evidence>
<dbReference type="AlphaFoldDB" id="A0A0H2MM62"/>
<keyword evidence="3" id="KW-1185">Reference proteome</keyword>
<dbReference type="Proteomes" id="UP000035444">
    <property type="component" value="Unassembled WGS sequence"/>
</dbReference>
<comment type="caution">
    <text evidence="2">The sequence shown here is derived from an EMBL/GenBank/DDBJ whole genome shotgun (WGS) entry which is preliminary data.</text>
</comment>
<name>A0A0H2MM62_9PROT</name>
<feature type="region of interest" description="Disordered" evidence="1">
    <location>
        <begin position="66"/>
        <end position="91"/>
    </location>
</feature>
<sequence>MSWVVFSNLVVFQGTPIQHCGQTKASKACEFYGYTVLKMHDVVHKPTAKATNDYWEKVLMAKKVNRQANNGKKRRDAYGTRPEGFVDSDFEPHFTEQVDKDQGAIAEDNGTGGCC</sequence>
<accession>A0A0H2MM62</accession>
<reference evidence="2 3" key="1">
    <citation type="submission" date="2015-03" db="EMBL/GenBank/DDBJ databases">
        <title>Genome Sequence of Kiloniella spongiae MEBiC09566, isolated from a marine sponge.</title>
        <authorList>
            <person name="Shao Z."/>
            <person name="Wang L."/>
            <person name="Li X."/>
        </authorList>
    </citation>
    <scope>NUCLEOTIDE SEQUENCE [LARGE SCALE GENOMIC DNA]</scope>
    <source>
        <strain evidence="2 3">MEBiC09566</strain>
    </source>
</reference>
<proteinExistence type="predicted"/>
<dbReference type="EMBL" id="LAQL01000003">
    <property type="protein sequence ID" value="KLN61832.1"/>
    <property type="molecule type" value="Genomic_DNA"/>
</dbReference>
<evidence type="ECO:0000256" key="1">
    <source>
        <dbReference type="SAM" id="MobiDB-lite"/>
    </source>
</evidence>
<evidence type="ECO:0000313" key="2">
    <source>
        <dbReference type="EMBL" id="KLN61832.1"/>
    </source>
</evidence>